<dbReference type="eggNOG" id="COG1216">
    <property type="taxonomic scope" value="Bacteria"/>
</dbReference>
<proteinExistence type="predicted"/>
<evidence type="ECO:0008006" key="3">
    <source>
        <dbReference type="Google" id="ProtNLM"/>
    </source>
</evidence>
<evidence type="ECO:0000313" key="1">
    <source>
        <dbReference type="EMBL" id="EHQ02365.1"/>
    </source>
</evidence>
<dbReference type="InterPro" id="IPR029044">
    <property type="entry name" value="Nucleotide-diphossugar_trans"/>
</dbReference>
<accession>H2BZZ8</accession>
<dbReference type="AlphaFoldDB" id="H2BZZ8"/>
<sequence length="311" mass="36630">MLAPICLFTYNRLGETKQTVKALQNNFLAKESDLFIFSDGPKNEAASNKVNVVREYLKTIKGFKSITIFKSQTNKGLANSIISGVTQIIKQYGKVIVLEDDLITTPNFLDFMNHALEFYENDEKIKSISGYSTKILQKCRNIDIHFQRRAHSWGWASWKSRWDINVFRNKNLKLDNDKLREFRITCGDDIDNMLISSINGKIDSWYVWWVYDHFIKNKFTVYPIYSKIKNIGFSDESTHCQGISVFEIELDTFSKRNFNFTPLVQNPKLEKQFLNYYKMSYKLFYRLKLLNSLKGIKMVVKEIQFRIFKIK</sequence>
<protein>
    <recommendedName>
        <fullName evidence="3">Sugar transferase</fullName>
    </recommendedName>
</protein>
<dbReference type="Proteomes" id="UP000003844">
    <property type="component" value="Unassembled WGS sequence"/>
</dbReference>
<evidence type="ECO:0000313" key="2">
    <source>
        <dbReference type="Proteomes" id="UP000003844"/>
    </source>
</evidence>
<dbReference type="HOGENOM" id="CLU_054735_0_0_10"/>
<organism evidence="1 2">
    <name type="scientific">Gillisia limnaea (strain DSM 15749 / LMG 21470 / R-8282)</name>
    <dbReference type="NCBI Taxonomy" id="865937"/>
    <lineage>
        <taxon>Bacteria</taxon>
        <taxon>Pseudomonadati</taxon>
        <taxon>Bacteroidota</taxon>
        <taxon>Flavobacteriia</taxon>
        <taxon>Flavobacteriales</taxon>
        <taxon>Flavobacteriaceae</taxon>
        <taxon>Gillisia</taxon>
    </lineage>
</organism>
<dbReference type="STRING" id="865937.Gilli_1722"/>
<dbReference type="EMBL" id="JH594606">
    <property type="protein sequence ID" value="EHQ02365.1"/>
    <property type="molecule type" value="Genomic_DNA"/>
</dbReference>
<name>H2BZZ8_GILLR</name>
<dbReference type="RefSeq" id="WP_006988675.1">
    <property type="nucleotide sequence ID" value="NZ_JH594606.1"/>
</dbReference>
<dbReference type="Gene3D" id="3.90.550.10">
    <property type="entry name" value="Spore Coat Polysaccharide Biosynthesis Protein SpsA, Chain A"/>
    <property type="match status" value="1"/>
</dbReference>
<keyword evidence="2" id="KW-1185">Reference proteome</keyword>
<reference evidence="2" key="1">
    <citation type="journal article" date="2012" name="Stand. Genomic Sci.">
        <title>Genome sequence of the Antarctic rhodopsins-containing flavobacterium Gillisia limnaea type strain (R-8282(T)).</title>
        <authorList>
            <person name="Riedel T."/>
            <person name="Held B."/>
            <person name="Nolan M."/>
            <person name="Lucas S."/>
            <person name="Lapidus A."/>
            <person name="Tice H."/>
            <person name="Del Rio T.G."/>
            <person name="Cheng J.F."/>
            <person name="Han C."/>
            <person name="Tapia R."/>
            <person name="Goodwin L.A."/>
            <person name="Pitluck S."/>
            <person name="Liolios K."/>
            <person name="Mavromatis K."/>
            <person name="Pagani I."/>
            <person name="Ivanova N."/>
            <person name="Mikhailova N."/>
            <person name="Pati A."/>
            <person name="Chen A."/>
            <person name="Palaniappan K."/>
            <person name="Land M."/>
            <person name="Rohde M."/>
            <person name="Tindall B.J."/>
            <person name="Detter J.C."/>
            <person name="Goker M."/>
            <person name="Bristow J."/>
            <person name="Eisen J.A."/>
            <person name="Markowitz V."/>
            <person name="Hugenholtz P."/>
            <person name="Kyrpides N.C."/>
            <person name="Klenk H.P."/>
            <person name="Woyke T."/>
        </authorList>
    </citation>
    <scope>NUCLEOTIDE SEQUENCE [LARGE SCALE GENOMIC DNA]</scope>
    <source>
        <strain evidence="2">DSM 15749 / LMG 21470 / R-8282</strain>
    </source>
</reference>
<dbReference type="SUPFAM" id="SSF53448">
    <property type="entry name" value="Nucleotide-diphospho-sugar transferases"/>
    <property type="match status" value="1"/>
</dbReference>
<gene>
    <name evidence="1" type="ORF">Gilli_1722</name>
</gene>